<dbReference type="PROSITE" id="PS50931">
    <property type="entry name" value="HTH_LYSR"/>
    <property type="match status" value="1"/>
</dbReference>
<protein>
    <submittedName>
        <fullName evidence="6">Transcriptional regulator, LysR family</fullName>
    </submittedName>
</protein>
<evidence type="ECO:0000256" key="1">
    <source>
        <dbReference type="ARBA" id="ARBA00009437"/>
    </source>
</evidence>
<dbReference type="SUPFAM" id="SSF46785">
    <property type="entry name" value="Winged helix' DNA-binding domain"/>
    <property type="match status" value="1"/>
</dbReference>
<evidence type="ECO:0000256" key="4">
    <source>
        <dbReference type="ARBA" id="ARBA00023163"/>
    </source>
</evidence>
<dbReference type="InterPro" id="IPR036388">
    <property type="entry name" value="WH-like_DNA-bd_sf"/>
</dbReference>
<dbReference type="Gene3D" id="1.10.10.10">
    <property type="entry name" value="Winged helix-like DNA-binding domain superfamily/Winged helix DNA-binding domain"/>
    <property type="match status" value="1"/>
</dbReference>
<accession>E7FWX5</accession>
<dbReference type="AlphaFoldDB" id="E7FWX5"/>
<dbReference type="Pfam" id="PF03466">
    <property type="entry name" value="LysR_substrate"/>
    <property type="match status" value="1"/>
</dbReference>
<dbReference type="PANTHER" id="PTHR30126">
    <property type="entry name" value="HTH-TYPE TRANSCRIPTIONAL REGULATOR"/>
    <property type="match status" value="1"/>
</dbReference>
<organism evidence="6 7">
    <name type="scientific">Erysipelothrix rhusiopathiae ATCC 19414</name>
    <dbReference type="NCBI Taxonomy" id="525280"/>
    <lineage>
        <taxon>Bacteria</taxon>
        <taxon>Bacillati</taxon>
        <taxon>Bacillota</taxon>
        <taxon>Erysipelotrichia</taxon>
        <taxon>Erysipelotrichales</taxon>
        <taxon>Erysipelotrichaceae</taxon>
        <taxon>Erysipelothrix</taxon>
    </lineage>
</organism>
<dbReference type="PANTHER" id="PTHR30126:SF40">
    <property type="entry name" value="HTH-TYPE TRANSCRIPTIONAL REGULATOR GLTR"/>
    <property type="match status" value="1"/>
</dbReference>
<keyword evidence="7" id="KW-1185">Reference proteome</keyword>
<proteinExistence type="inferred from homology"/>
<keyword evidence="2" id="KW-0805">Transcription regulation</keyword>
<dbReference type="GO" id="GO:0000976">
    <property type="term" value="F:transcription cis-regulatory region binding"/>
    <property type="evidence" value="ECO:0007669"/>
    <property type="project" value="TreeGrafter"/>
</dbReference>
<dbReference type="Proteomes" id="UP000003028">
    <property type="component" value="Unassembled WGS sequence"/>
</dbReference>
<dbReference type="SUPFAM" id="SSF53850">
    <property type="entry name" value="Periplasmic binding protein-like II"/>
    <property type="match status" value="1"/>
</dbReference>
<dbReference type="Gene3D" id="3.40.190.10">
    <property type="entry name" value="Periplasmic binding protein-like II"/>
    <property type="match status" value="2"/>
</dbReference>
<reference evidence="6" key="1">
    <citation type="submission" date="2011-01" db="EMBL/GenBank/DDBJ databases">
        <authorList>
            <person name="Muzny D."/>
            <person name="Qin X."/>
            <person name="Buhay C."/>
            <person name="Dugan-Rocha S."/>
            <person name="Ding Y."/>
            <person name="Chen G."/>
            <person name="Hawes A."/>
            <person name="Holder M."/>
            <person name="Jhangiani S."/>
            <person name="Johnson A."/>
            <person name="Khan Z."/>
            <person name="Li Z."/>
            <person name="Liu W."/>
            <person name="Liu X."/>
            <person name="Perez L."/>
            <person name="Shen H."/>
            <person name="Wang Q."/>
            <person name="Watt J."/>
            <person name="Xi L."/>
            <person name="Xin Y."/>
            <person name="Zhou J."/>
            <person name="Deng J."/>
            <person name="Jiang H."/>
            <person name="Liu Y."/>
            <person name="Qu J."/>
            <person name="Song X.-Z."/>
            <person name="Zhang L."/>
            <person name="Villasana D."/>
            <person name="Johnson A."/>
            <person name="Liu J."/>
            <person name="Liyanage D."/>
            <person name="Lorensuhewa L."/>
            <person name="Robinson T."/>
            <person name="Song A."/>
            <person name="Song B.-B."/>
            <person name="Dinh H."/>
            <person name="Thornton R."/>
            <person name="Coyle M."/>
            <person name="Francisco L."/>
            <person name="Jackson L."/>
            <person name="Javaid M."/>
            <person name="Korchina V."/>
            <person name="Kovar C."/>
            <person name="Mata R."/>
            <person name="Mathew T."/>
            <person name="Ngo R."/>
            <person name="Nguyen L."/>
            <person name="Nguyen N."/>
            <person name="Okwuonu G."/>
            <person name="Ongeri F."/>
            <person name="Pham C."/>
            <person name="Simmons D."/>
            <person name="Wilczek-Boney K."/>
            <person name="Hale W."/>
            <person name="Jakkamsetti A."/>
            <person name="Pham P."/>
            <person name="Ruth R."/>
            <person name="San Lucas F."/>
            <person name="Warren J."/>
            <person name="Zhang J."/>
            <person name="Zhao Z."/>
            <person name="Zhou C."/>
            <person name="Zhu D."/>
            <person name="Lee S."/>
            <person name="Bess C."/>
            <person name="Blankenburg K."/>
            <person name="Forbes L."/>
            <person name="Fu Q."/>
            <person name="Gubbala S."/>
            <person name="Hirani K."/>
            <person name="Jayaseelan J.C."/>
            <person name="Lara F."/>
            <person name="Munidasa M."/>
            <person name="Palculict T."/>
            <person name="Patil S."/>
            <person name="Pu L.-L."/>
            <person name="Saada N."/>
            <person name="Tang L."/>
            <person name="Weissenberger G."/>
            <person name="Zhu Y."/>
            <person name="Hemphill L."/>
            <person name="Shang Y."/>
            <person name="Youmans B."/>
            <person name="Ayvaz T."/>
            <person name="Ross M."/>
            <person name="Santibanez J."/>
            <person name="Aqrawi P."/>
            <person name="Gross S."/>
            <person name="Joshi V."/>
            <person name="Fowler G."/>
            <person name="Nazareth L."/>
            <person name="Reid J."/>
            <person name="Worley K."/>
            <person name="Petrosino J."/>
            <person name="Highlander S."/>
            <person name="Gibbs R."/>
        </authorList>
    </citation>
    <scope>NUCLEOTIDE SEQUENCE [LARGE SCALE GENOMIC DNA]</scope>
    <source>
        <strain evidence="6">ATCC 19414</strain>
    </source>
</reference>
<dbReference type="GO" id="GO:0003700">
    <property type="term" value="F:DNA-binding transcription factor activity"/>
    <property type="evidence" value="ECO:0007669"/>
    <property type="project" value="InterPro"/>
</dbReference>
<dbReference type="Pfam" id="PF00126">
    <property type="entry name" value="HTH_1"/>
    <property type="match status" value="1"/>
</dbReference>
<evidence type="ECO:0000259" key="5">
    <source>
        <dbReference type="PROSITE" id="PS50931"/>
    </source>
</evidence>
<keyword evidence="3" id="KW-0238">DNA-binding</keyword>
<keyword evidence="4" id="KW-0804">Transcription</keyword>
<feature type="domain" description="HTH lysR-type" evidence="5">
    <location>
        <begin position="21"/>
        <end position="78"/>
    </location>
</feature>
<comment type="caution">
    <text evidence="6">The sequence shown here is derived from an EMBL/GenBank/DDBJ whole genome shotgun (WGS) entry which is preliminary data.</text>
</comment>
<dbReference type="InterPro" id="IPR000847">
    <property type="entry name" value="LysR_HTH_N"/>
</dbReference>
<evidence type="ECO:0000313" key="6">
    <source>
        <dbReference type="EMBL" id="EFY08674.1"/>
    </source>
</evidence>
<dbReference type="PRINTS" id="PR00039">
    <property type="entry name" value="HTHLYSR"/>
</dbReference>
<dbReference type="InterPro" id="IPR036390">
    <property type="entry name" value="WH_DNA-bd_sf"/>
</dbReference>
<evidence type="ECO:0000313" key="7">
    <source>
        <dbReference type="Proteomes" id="UP000003028"/>
    </source>
</evidence>
<dbReference type="InterPro" id="IPR005119">
    <property type="entry name" value="LysR_subst-bd"/>
</dbReference>
<dbReference type="EMBL" id="ACLK02000002">
    <property type="protein sequence ID" value="EFY08674.1"/>
    <property type="molecule type" value="Genomic_DNA"/>
</dbReference>
<evidence type="ECO:0000256" key="3">
    <source>
        <dbReference type="ARBA" id="ARBA00023125"/>
    </source>
</evidence>
<gene>
    <name evidence="6" type="ORF">HMPREF0357_10781</name>
</gene>
<evidence type="ECO:0000256" key="2">
    <source>
        <dbReference type="ARBA" id="ARBA00023015"/>
    </source>
</evidence>
<dbReference type="STRING" id="1648.A2I91_00930"/>
<name>E7FWX5_ERYRH</name>
<sequence length="303" mass="34821">MIIIIDRSDDGISKPLWRWIMNIRLLKIYKEVYELRSITKATETLYISQPAVSQAIKELETVLNRNLFVRKSGGIEPTPFGVQFYLQVTHFLKGYHQFEADVLKLNQSNPLRIGSSITVAKTTLPDIIKRFESLHLDNKTETTIANAQDVLALLIEDKVDVAIIEGTMHDETFETIHLGFYNLKFFSKYELNISNLETLLQHRVLLRESGSSIRNAFEALLLENKMIYQPTWQAVNSEAILFAVSQDLGIGFLPEVLIHNEFYIYNDITSDITTPITLCYRKNQVFEDPLNEFVDIVIKAFGK</sequence>
<comment type="similarity">
    <text evidence="1">Belongs to the LysR transcriptional regulatory family.</text>
</comment>